<feature type="transmembrane region" description="Helical" evidence="7">
    <location>
        <begin position="210"/>
        <end position="230"/>
    </location>
</feature>
<name>A0A0B2C0Z8_9SPHN</name>
<comment type="caution">
    <text evidence="8">The sequence shown here is derived from an EMBL/GenBank/DDBJ whole genome shotgun (WGS) entry which is preliminary data.</text>
</comment>
<dbReference type="PANTHER" id="PTHR43243:SF4">
    <property type="entry name" value="CATIONIC AMINO ACID TRANSPORTER 4"/>
    <property type="match status" value="1"/>
</dbReference>
<dbReference type="AlphaFoldDB" id="A0A0B2C0Z8"/>
<dbReference type="PIRSF" id="PIRSF006060">
    <property type="entry name" value="AA_transporter"/>
    <property type="match status" value="1"/>
</dbReference>
<keyword evidence="5 7" id="KW-0472">Membrane</keyword>
<feature type="transmembrane region" description="Helical" evidence="7">
    <location>
        <begin position="464"/>
        <end position="480"/>
    </location>
</feature>
<feature type="transmembrane region" description="Helical" evidence="7">
    <location>
        <begin position="60"/>
        <end position="83"/>
    </location>
</feature>
<feature type="region of interest" description="Disordered" evidence="6">
    <location>
        <begin position="498"/>
        <end position="520"/>
    </location>
</feature>
<feature type="transmembrane region" description="Helical" evidence="7">
    <location>
        <begin position="251"/>
        <end position="272"/>
    </location>
</feature>
<keyword evidence="9" id="KW-1185">Reference proteome</keyword>
<feature type="transmembrane region" description="Helical" evidence="7">
    <location>
        <begin position="89"/>
        <end position="106"/>
    </location>
</feature>
<evidence type="ECO:0000313" key="8">
    <source>
        <dbReference type="EMBL" id="KHL25957.1"/>
    </source>
</evidence>
<keyword evidence="4 7" id="KW-1133">Transmembrane helix</keyword>
<reference evidence="8 9" key="1">
    <citation type="submission" date="2014-11" db="EMBL/GenBank/DDBJ databases">
        <title>Draft genome sequence of Kirrobacter mercurialis.</title>
        <authorList>
            <person name="Coil D.A."/>
            <person name="Eisen J.A."/>
        </authorList>
    </citation>
    <scope>NUCLEOTIDE SEQUENCE [LARGE SCALE GENOMIC DNA]</scope>
    <source>
        <strain evidence="8 9">Coronado</strain>
    </source>
</reference>
<dbReference type="RefSeq" id="WP_039094784.1">
    <property type="nucleotide sequence ID" value="NZ_JTDN01000001.1"/>
</dbReference>
<dbReference type="InterPro" id="IPR002293">
    <property type="entry name" value="AA/rel_permease1"/>
</dbReference>
<evidence type="ECO:0000256" key="5">
    <source>
        <dbReference type="ARBA" id="ARBA00023136"/>
    </source>
</evidence>
<dbReference type="GO" id="GO:0016020">
    <property type="term" value="C:membrane"/>
    <property type="evidence" value="ECO:0007669"/>
    <property type="project" value="UniProtKB-SubCell"/>
</dbReference>
<feature type="transmembrane region" description="Helical" evidence="7">
    <location>
        <begin position="329"/>
        <end position="351"/>
    </location>
</feature>
<dbReference type="STRING" id="1572751.PK98_05155"/>
<feature type="transmembrane region" description="Helical" evidence="7">
    <location>
        <begin position="177"/>
        <end position="198"/>
    </location>
</feature>
<sequence length="520" mass="53953">MIFGRVKPLSAILATAEKKSLERSLGAFQLTMLGVGAVIGTGIFVLTAEAAQKAGPGMMVSFIIAGFVCAVAALCYAEMAAMVPVSGSAYTYSYAVMGELIAWMVGWALILEYAVAAGAVSVGWSGYVVGLIQNAFGVDIPVALVRGPYDGGLVNLPAMLIAGLVTWLLVIGTKESAAVNAVLVAIKVAALALFVALSVPVMNMDGFTPFAPLGFTGISAAAASIFFAYVGFDAVSTAAEETKNPQRNMPIGLIGSLAICTVFYILVAAGVIGTVGAQPVFGPAGEVLAPGSTALSDQCAALAAAGNEAVTCSKEALAWTLREIGWPQIGNLLGLAAGLALPSVILMMMFGQTRIFFVMSRDGLLPAMFSKIHPTYRTPHVITILTGIFVALFAAFFPVGILADISNSGTLFAFAAVSIAVMMLRRTDPSRVRPFRTPAVMITAPIAIAGCAYLFWSLGLETKLMFVVWAAIGLVVYFGYSRNRSHVGRGLLDVPEDDADIPPLPVPPLPGAPTPGGKDA</sequence>
<dbReference type="Pfam" id="PF13520">
    <property type="entry name" value="AA_permease_2"/>
    <property type="match status" value="1"/>
</dbReference>
<accession>A0A0B2C0Z8</accession>
<feature type="transmembrane region" description="Helical" evidence="7">
    <location>
        <begin position="439"/>
        <end position="458"/>
    </location>
</feature>
<evidence type="ECO:0000313" key="9">
    <source>
        <dbReference type="Proteomes" id="UP000030988"/>
    </source>
</evidence>
<gene>
    <name evidence="8" type="ORF">PK98_05155</name>
</gene>
<feature type="transmembrane region" description="Helical" evidence="7">
    <location>
        <begin position="381"/>
        <end position="403"/>
    </location>
</feature>
<evidence type="ECO:0000256" key="4">
    <source>
        <dbReference type="ARBA" id="ARBA00022989"/>
    </source>
</evidence>
<dbReference type="EMBL" id="JTDN01000001">
    <property type="protein sequence ID" value="KHL25957.1"/>
    <property type="molecule type" value="Genomic_DNA"/>
</dbReference>
<evidence type="ECO:0000256" key="6">
    <source>
        <dbReference type="SAM" id="MobiDB-lite"/>
    </source>
</evidence>
<dbReference type="OrthoDB" id="9804700at2"/>
<dbReference type="Gene3D" id="1.20.1740.10">
    <property type="entry name" value="Amino acid/polyamine transporter I"/>
    <property type="match status" value="1"/>
</dbReference>
<keyword evidence="3 7" id="KW-0812">Transmembrane</keyword>
<dbReference type="Proteomes" id="UP000030988">
    <property type="component" value="Unassembled WGS sequence"/>
</dbReference>
<organism evidence="8 9">
    <name type="scientific">Croceibacterium mercuriale</name>
    <dbReference type="NCBI Taxonomy" id="1572751"/>
    <lineage>
        <taxon>Bacteria</taxon>
        <taxon>Pseudomonadati</taxon>
        <taxon>Pseudomonadota</taxon>
        <taxon>Alphaproteobacteria</taxon>
        <taxon>Sphingomonadales</taxon>
        <taxon>Erythrobacteraceae</taxon>
        <taxon>Croceibacterium</taxon>
    </lineage>
</organism>
<feature type="transmembrane region" description="Helical" evidence="7">
    <location>
        <begin position="27"/>
        <end position="48"/>
    </location>
</feature>
<evidence type="ECO:0000256" key="1">
    <source>
        <dbReference type="ARBA" id="ARBA00004141"/>
    </source>
</evidence>
<feature type="transmembrane region" description="Helical" evidence="7">
    <location>
        <begin position="113"/>
        <end position="132"/>
    </location>
</feature>
<keyword evidence="2" id="KW-0813">Transport</keyword>
<evidence type="ECO:0000256" key="3">
    <source>
        <dbReference type="ARBA" id="ARBA00022692"/>
    </source>
</evidence>
<comment type="subcellular location">
    <subcellularLocation>
        <location evidence="1">Membrane</location>
        <topology evidence="1">Multi-pass membrane protein</topology>
    </subcellularLocation>
</comment>
<evidence type="ECO:0000256" key="2">
    <source>
        <dbReference type="ARBA" id="ARBA00022448"/>
    </source>
</evidence>
<proteinExistence type="predicted"/>
<evidence type="ECO:0000256" key="7">
    <source>
        <dbReference type="SAM" id="Phobius"/>
    </source>
</evidence>
<feature type="compositionally biased region" description="Pro residues" evidence="6">
    <location>
        <begin position="502"/>
        <end position="513"/>
    </location>
</feature>
<dbReference type="GO" id="GO:0015171">
    <property type="term" value="F:amino acid transmembrane transporter activity"/>
    <property type="evidence" value="ECO:0007669"/>
    <property type="project" value="TreeGrafter"/>
</dbReference>
<dbReference type="PANTHER" id="PTHR43243">
    <property type="entry name" value="INNER MEMBRANE TRANSPORTER YGJI-RELATED"/>
    <property type="match status" value="1"/>
</dbReference>
<feature type="transmembrane region" description="Helical" evidence="7">
    <location>
        <begin position="152"/>
        <end position="170"/>
    </location>
</feature>
<feature type="transmembrane region" description="Helical" evidence="7">
    <location>
        <begin position="409"/>
        <end position="427"/>
    </location>
</feature>
<protein>
    <submittedName>
        <fullName evidence="8">Amino acid permease</fullName>
    </submittedName>
</protein>